<proteinExistence type="inferred from homology"/>
<evidence type="ECO:0000256" key="1">
    <source>
        <dbReference type="ARBA" id="ARBA00004651"/>
    </source>
</evidence>
<gene>
    <name evidence="8" type="ORF">RFV38_04840</name>
</gene>
<dbReference type="Proteomes" id="UP001279681">
    <property type="component" value="Unassembled WGS sequence"/>
</dbReference>
<comment type="caution">
    <text evidence="8">The sequence shown here is derived from an EMBL/GenBank/DDBJ whole genome shotgun (WGS) entry which is preliminary data.</text>
</comment>
<feature type="transmembrane region" description="Helical" evidence="7">
    <location>
        <begin position="155"/>
        <end position="178"/>
    </location>
</feature>
<comment type="subcellular location">
    <subcellularLocation>
        <location evidence="1">Cell membrane</location>
        <topology evidence="1">Multi-pass membrane protein</topology>
    </subcellularLocation>
</comment>
<evidence type="ECO:0000256" key="4">
    <source>
        <dbReference type="ARBA" id="ARBA00022692"/>
    </source>
</evidence>
<reference evidence="9" key="1">
    <citation type="submission" date="2023-07" db="EMBL/GenBank/DDBJ databases">
        <authorList>
            <person name="Colorado M.A."/>
            <person name="Villamil L.M."/>
            <person name="Melo J.F."/>
            <person name="Rodriguez J.A."/>
            <person name="Ruiz R.Y."/>
        </authorList>
    </citation>
    <scope>NUCLEOTIDE SEQUENCE [LARGE SCALE GENOMIC DNA]</scope>
    <source>
        <strain evidence="9">C33</strain>
    </source>
</reference>
<comment type="similarity">
    <text evidence="2">Belongs to the UPF0324 family.</text>
</comment>
<evidence type="ECO:0000313" key="9">
    <source>
        <dbReference type="Proteomes" id="UP001279681"/>
    </source>
</evidence>
<feature type="transmembrane region" description="Helical" evidence="7">
    <location>
        <begin position="321"/>
        <end position="341"/>
    </location>
</feature>
<dbReference type="RefSeq" id="WP_320313230.1">
    <property type="nucleotide sequence ID" value="NZ_JAVIKH010000005.1"/>
</dbReference>
<feature type="transmembrane region" description="Helical" evidence="7">
    <location>
        <begin position="92"/>
        <end position="110"/>
    </location>
</feature>
<feature type="transmembrane region" description="Helical" evidence="7">
    <location>
        <begin position="211"/>
        <end position="230"/>
    </location>
</feature>
<protein>
    <submittedName>
        <fullName evidence="8">Sulfate exporter family transporter</fullName>
    </submittedName>
</protein>
<dbReference type="PANTHER" id="PTHR30106">
    <property type="entry name" value="INNER MEMBRANE PROTEIN YEIH-RELATED"/>
    <property type="match status" value="1"/>
</dbReference>
<sequence>MNLFSYIKKIIPGLFLCILLAQLGVFLGKFVPSIGGAPLAIFLGLLSGNTFAKSKIFASGSKFSESDLLSYSIVLLGGTLSINTILQLGFSGIIFIVLQMALTIGITMFIGKKLGFSKHFRALMASGNAVCGSSAIGASSPVINAEENDKGISITIVNLTGTLLMFALVPIAGFLYNFETLQTSALLGGILQSVGQVIAAGSMVNHNVLEMSTIFKIVRIVFLVVIVIWLSKEFHNKELEVDTEFALEEEAYAKKKTKISIPWYITGFFILCTLFTFGLIPPQVSKVFKMISSQFEIIALAGIGMRVNIGELIKQGPKASLYGLLVGLSQIVIAIVLIKIFL</sequence>
<feature type="transmembrane region" description="Helical" evidence="7">
    <location>
        <begin position="37"/>
        <end position="56"/>
    </location>
</feature>
<evidence type="ECO:0000256" key="2">
    <source>
        <dbReference type="ARBA" id="ARBA00007977"/>
    </source>
</evidence>
<keyword evidence="6 7" id="KW-0472">Membrane</keyword>
<dbReference type="InterPro" id="IPR018383">
    <property type="entry name" value="UPF0324_pro"/>
</dbReference>
<keyword evidence="4 7" id="KW-0812">Transmembrane</keyword>
<feature type="transmembrane region" description="Helical" evidence="7">
    <location>
        <begin position="122"/>
        <end position="143"/>
    </location>
</feature>
<dbReference type="Pfam" id="PF03601">
    <property type="entry name" value="Cons_hypoth698"/>
    <property type="match status" value="1"/>
</dbReference>
<keyword evidence="9" id="KW-1185">Reference proteome</keyword>
<evidence type="ECO:0000256" key="3">
    <source>
        <dbReference type="ARBA" id="ARBA00022475"/>
    </source>
</evidence>
<feature type="transmembrane region" description="Helical" evidence="7">
    <location>
        <begin position="12"/>
        <end position="31"/>
    </location>
</feature>
<organism evidence="8 9">
    <name type="scientific">Candidatus Cetobacterium colombiensis</name>
    <dbReference type="NCBI Taxonomy" id="3073100"/>
    <lineage>
        <taxon>Bacteria</taxon>
        <taxon>Fusobacteriati</taxon>
        <taxon>Fusobacteriota</taxon>
        <taxon>Fusobacteriia</taxon>
        <taxon>Fusobacteriales</taxon>
        <taxon>Fusobacteriaceae</taxon>
        <taxon>Cetobacterium</taxon>
    </lineage>
</organism>
<evidence type="ECO:0000256" key="6">
    <source>
        <dbReference type="ARBA" id="ARBA00023136"/>
    </source>
</evidence>
<dbReference type="EMBL" id="JAVIKH010000005">
    <property type="protein sequence ID" value="MDX8335824.1"/>
    <property type="molecule type" value="Genomic_DNA"/>
</dbReference>
<feature type="transmembrane region" description="Helical" evidence="7">
    <location>
        <begin position="68"/>
        <end position="86"/>
    </location>
</feature>
<feature type="transmembrane region" description="Helical" evidence="7">
    <location>
        <begin position="261"/>
        <end position="281"/>
    </location>
</feature>
<keyword evidence="3" id="KW-1003">Cell membrane</keyword>
<accession>A0ABU4W9E6</accession>
<keyword evidence="5 7" id="KW-1133">Transmembrane helix</keyword>
<evidence type="ECO:0000313" key="8">
    <source>
        <dbReference type="EMBL" id="MDX8335824.1"/>
    </source>
</evidence>
<name>A0ABU4W9E6_9FUSO</name>
<evidence type="ECO:0000256" key="7">
    <source>
        <dbReference type="SAM" id="Phobius"/>
    </source>
</evidence>
<dbReference type="PANTHER" id="PTHR30106:SF1">
    <property type="entry name" value="UPF0324 MEMBRANE PROTEIN FN0533"/>
    <property type="match status" value="1"/>
</dbReference>
<evidence type="ECO:0000256" key="5">
    <source>
        <dbReference type="ARBA" id="ARBA00022989"/>
    </source>
</evidence>